<evidence type="ECO:0000256" key="2">
    <source>
        <dbReference type="SAM" id="Coils"/>
    </source>
</evidence>
<dbReference type="Pfam" id="PF25917">
    <property type="entry name" value="BSH_RND"/>
    <property type="match status" value="1"/>
</dbReference>
<dbReference type="Gene3D" id="2.40.420.20">
    <property type="match status" value="1"/>
</dbReference>
<dbReference type="GO" id="GO:1990281">
    <property type="term" value="C:efflux pump complex"/>
    <property type="evidence" value="ECO:0007669"/>
    <property type="project" value="TreeGrafter"/>
</dbReference>
<dbReference type="Proteomes" id="UP000484885">
    <property type="component" value="Unassembled WGS sequence"/>
</dbReference>
<dbReference type="SUPFAM" id="SSF111369">
    <property type="entry name" value="HlyD-like secretion proteins"/>
    <property type="match status" value="1"/>
</dbReference>
<feature type="domain" description="Multidrug resistance protein MdtA-like barrel-sandwich hybrid" evidence="3">
    <location>
        <begin position="68"/>
        <end position="210"/>
    </location>
</feature>
<organism evidence="4 5">
    <name type="scientific">Wenzhouxiangella limi</name>
    <dbReference type="NCBI Taxonomy" id="2707351"/>
    <lineage>
        <taxon>Bacteria</taxon>
        <taxon>Pseudomonadati</taxon>
        <taxon>Pseudomonadota</taxon>
        <taxon>Gammaproteobacteria</taxon>
        <taxon>Chromatiales</taxon>
        <taxon>Wenzhouxiangellaceae</taxon>
        <taxon>Wenzhouxiangella</taxon>
    </lineage>
</organism>
<accession>A0A845V625</accession>
<keyword evidence="2" id="KW-0175">Coiled coil</keyword>
<proteinExistence type="inferred from homology"/>
<evidence type="ECO:0000256" key="1">
    <source>
        <dbReference type="ARBA" id="ARBA00009477"/>
    </source>
</evidence>
<dbReference type="PANTHER" id="PTHR30469">
    <property type="entry name" value="MULTIDRUG RESISTANCE PROTEIN MDTA"/>
    <property type="match status" value="1"/>
</dbReference>
<evidence type="ECO:0000313" key="4">
    <source>
        <dbReference type="EMBL" id="NDY96626.1"/>
    </source>
</evidence>
<dbReference type="Gene3D" id="2.40.50.100">
    <property type="match status" value="1"/>
</dbReference>
<sequence length="392" mass="42721">MIQTALICAALIAGGAALIFVTFSTEPTAERDGAVRQSASLVDVTQGEFGSFRPVIAAMGTVRPAREIALSARIEGQVLELHESFVPGGFVDAGEVLVAIDEADYEVALQRSRTNLEQALASLQIEQAERSAAAADYQRLNRELPPDRRALVLREPQGRAARARVEAARADVEQAELNLSRTRVEAPFDAHVLSRDINLGSQVGTGAALGRLVGLDTFWIEATVPVSRLPWLAIPDGDEQGSSAVIRNRTAWPADAVREGEVFRLIGELEGATRLARILIAVDDPLARQGDPARPRLMLGEYVEARIDGREMADVVRLEREYVRADDTVWLMVDGRLAIRPVSIVFQDERYAYIDEGLAAEDLVVTTRLATVREGLRLRIDEKDDAGPDGPS</sequence>
<dbReference type="GO" id="GO:0015562">
    <property type="term" value="F:efflux transmembrane transporter activity"/>
    <property type="evidence" value="ECO:0007669"/>
    <property type="project" value="TreeGrafter"/>
</dbReference>
<protein>
    <submittedName>
        <fullName evidence="4">Efflux RND transporter periplasmic adaptor subunit</fullName>
    </submittedName>
</protein>
<feature type="coiled-coil region" evidence="2">
    <location>
        <begin position="106"/>
        <end position="185"/>
    </location>
</feature>
<dbReference type="InterPro" id="IPR058625">
    <property type="entry name" value="MdtA-like_BSH"/>
</dbReference>
<dbReference type="AlphaFoldDB" id="A0A845V625"/>
<comment type="similarity">
    <text evidence="1">Belongs to the membrane fusion protein (MFP) (TC 8.A.1) family.</text>
</comment>
<dbReference type="EMBL" id="JAAGSC010000043">
    <property type="protein sequence ID" value="NDY96626.1"/>
    <property type="molecule type" value="Genomic_DNA"/>
</dbReference>
<evidence type="ECO:0000313" key="5">
    <source>
        <dbReference type="Proteomes" id="UP000484885"/>
    </source>
</evidence>
<dbReference type="Gene3D" id="2.40.30.170">
    <property type="match status" value="1"/>
</dbReference>
<dbReference type="NCBIfam" id="TIGR01730">
    <property type="entry name" value="RND_mfp"/>
    <property type="match status" value="1"/>
</dbReference>
<comment type="caution">
    <text evidence="4">The sequence shown here is derived from an EMBL/GenBank/DDBJ whole genome shotgun (WGS) entry which is preliminary data.</text>
</comment>
<dbReference type="InterPro" id="IPR006143">
    <property type="entry name" value="RND_pump_MFP"/>
</dbReference>
<dbReference type="PANTHER" id="PTHR30469:SF12">
    <property type="entry name" value="MULTIDRUG RESISTANCE PROTEIN MDTA"/>
    <property type="match status" value="1"/>
</dbReference>
<gene>
    <name evidence="4" type="ORF">G3I74_12890</name>
</gene>
<keyword evidence="5" id="KW-1185">Reference proteome</keyword>
<dbReference type="Gene3D" id="1.10.287.470">
    <property type="entry name" value="Helix hairpin bin"/>
    <property type="match status" value="1"/>
</dbReference>
<reference evidence="4 5" key="1">
    <citation type="submission" date="2020-02" db="EMBL/GenBank/DDBJ databases">
        <authorList>
            <person name="Zhang X.-Y."/>
        </authorList>
    </citation>
    <scope>NUCLEOTIDE SEQUENCE [LARGE SCALE GENOMIC DNA]</scope>
    <source>
        <strain evidence="4 5">C33</strain>
    </source>
</reference>
<name>A0A845V625_9GAMM</name>
<evidence type="ECO:0000259" key="3">
    <source>
        <dbReference type="Pfam" id="PF25917"/>
    </source>
</evidence>